<evidence type="ECO:0000256" key="6">
    <source>
        <dbReference type="SAM" id="Phobius"/>
    </source>
</evidence>
<dbReference type="RefSeq" id="WP_125758109.1">
    <property type="nucleotide sequence ID" value="NZ_JBHTOK010000051.1"/>
</dbReference>
<dbReference type="InterPro" id="IPR050833">
    <property type="entry name" value="Poly_Biosynth_Transport"/>
</dbReference>
<feature type="transmembrane region" description="Helical" evidence="6">
    <location>
        <begin position="47"/>
        <end position="71"/>
    </location>
</feature>
<evidence type="ECO:0000256" key="1">
    <source>
        <dbReference type="ARBA" id="ARBA00004651"/>
    </source>
</evidence>
<feature type="transmembrane region" description="Helical" evidence="6">
    <location>
        <begin position="250"/>
        <end position="270"/>
    </location>
</feature>
<keyword evidence="3 6" id="KW-0812">Transmembrane</keyword>
<evidence type="ECO:0000256" key="4">
    <source>
        <dbReference type="ARBA" id="ARBA00022989"/>
    </source>
</evidence>
<feature type="transmembrane region" description="Helical" evidence="6">
    <location>
        <begin position="393"/>
        <end position="420"/>
    </location>
</feature>
<proteinExistence type="predicted"/>
<feature type="transmembrane region" description="Helical" evidence="6">
    <location>
        <begin position="92"/>
        <end position="115"/>
    </location>
</feature>
<evidence type="ECO:0000256" key="3">
    <source>
        <dbReference type="ARBA" id="ARBA00022692"/>
    </source>
</evidence>
<dbReference type="PANTHER" id="PTHR30250">
    <property type="entry name" value="PST FAMILY PREDICTED COLANIC ACID TRANSPORTER"/>
    <property type="match status" value="1"/>
</dbReference>
<protein>
    <submittedName>
        <fullName evidence="7">Lipopolysaccharide biosynthesis protein</fullName>
    </submittedName>
</protein>
<feature type="transmembrane region" description="Helical" evidence="6">
    <location>
        <begin position="441"/>
        <end position="462"/>
    </location>
</feature>
<evidence type="ECO:0000256" key="2">
    <source>
        <dbReference type="ARBA" id="ARBA00022475"/>
    </source>
</evidence>
<name>A0ABW4CUF8_9LACO</name>
<evidence type="ECO:0000313" key="8">
    <source>
        <dbReference type="Proteomes" id="UP001597212"/>
    </source>
</evidence>
<reference evidence="8" key="1">
    <citation type="journal article" date="2019" name="Int. J. Syst. Evol. Microbiol.">
        <title>The Global Catalogue of Microorganisms (GCM) 10K type strain sequencing project: providing services to taxonomists for standard genome sequencing and annotation.</title>
        <authorList>
            <consortium name="The Broad Institute Genomics Platform"/>
            <consortium name="The Broad Institute Genome Sequencing Center for Infectious Disease"/>
            <person name="Wu L."/>
            <person name="Ma J."/>
        </authorList>
    </citation>
    <scope>NUCLEOTIDE SEQUENCE [LARGE SCALE GENOMIC DNA]</scope>
    <source>
        <strain evidence="8">CCM 8912</strain>
    </source>
</reference>
<keyword evidence="4 6" id="KW-1133">Transmembrane helix</keyword>
<evidence type="ECO:0000256" key="5">
    <source>
        <dbReference type="ARBA" id="ARBA00023136"/>
    </source>
</evidence>
<feature type="transmembrane region" description="Helical" evidence="6">
    <location>
        <begin position="12"/>
        <end position="35"/>
    </location>
</feature>
<keyword evidence="2" id="KW-1003">Cell membrane</keyword>
<feature type="transmembrane region" description="Helical" evidence="6">
    <location>
        <begin position="127"/>
        <end position="148"/>
    </location>
</feature>
<keyword evidence="8" id="KW-1185">Reference proteome</keyword>
<keyword evidence="5 6" id="KW-0472">Membrane</keyword>
<sequence length="514" mass="57695">MISRRRASIKNASLAFITQIIMMIGQFAVQTVFVHTLGAEYLGANGLFNNLITFLSFAELGIGSAFSYALYKPLAEHDDDVIAGIMNLFRKVYDGIGMVILVAGLILSYFVPWFIEGTSTLPHVRFYFVLYLLSTVVSYFFTYNRSLLIADQKSYVDSVNQFIFNVGRYILQIIFMVFFHSYVAYLILMILSNLSSNIAITFRSHKRYPFLKTAKAEKVDPAILSEIKHNVVGTISSKVGAIVVSGTDNILISKFLGLVVVGIYSNYALVLTSITRLLTQVFSSVIASFGNLGVTEKNNAKKQLDMFDQFTYYNAISVFFIGLVAFAFFPPFIKLWLGNKYQLPESTLYFIIINFVFGQFRPALNMVNAYGLFWGYRIKSIVEAAVNLGLSLILVRFTSMGINGVLFGTIIGNILVNSWWDPLILFKGAYHTSMVRFYLKYWAYLATFGGLLAAEGLILSALKPNINGVFHIIEYGIGCGVVVIGVLLVLFSRTKGQKGLFVMLRNMFRKRAKR</sequence>
<gene>
    <name evidence="7" type="ORF">ACFQ5K_06005</name>
</gene>
<evidence type="ECO:0000313" key="7">
    <source>
        <dbReference type="EMBL" id="MFD1440919.1"/>
    </source>
</evidence>
<organism evidence="7 8">
    <name type="scientific">Lacticaseibacillus hegangensis</name>
    <dbReference type="NCBI Taxonomy" id="2486010"/>
    <lineage>
        <taxon>Bacteria</taxon>
        <taxon>Bacillati</taxon>
        <taxon>Bacillota</taxon>
        <taxon>Bacilli</taxon>
        <taxon>Lactobacillales</taxon>
        <taxon>Lactobacillaceae</taxon>
        <taxon>Lacticaseibacillus</taxon>
    </lineage>
</organism>
<dbReference type="EMBL" id="JBHTOK010000051">
    <property type="protein sequence ID" value="MFD1440919.1"/>
    <property type="molecule type" value="Genomic_DNA"/>
</dbReference>
<feature type="transmembrane region" description="Helical" evidence="6">
    <location>
        <begin position="315"/>
        <end position="337"/>
    </location>
</feature>
<comment type="subcellular location">
    <subcellularLocation>
        <location evidence="1">Cell membrane</location>
        <topology evidence="1">Multi-pass membrane protein</topology>
    </subcellularLocation>
</comment>
<feature type="transmembrane region" description="Helical" evidence="6">
    <location>
        <begin position="169"/>
        <end position="191"/>
    </location>
</feature>
<comment type="caution">
    <text evidence="7">The sequence shown here is derived from an EMBL/GenBank/DDBJ whole genome shotgun (WGS) entry which is preliminary data.</text>
</comment>
<accession>A0ABW4CUF8</accession>
<dbReference type="PANTHER" id="PTHR30250:SF26">
    <property type="entry name" value="PSMA PROTEIN"/>
    <property type="match status" value="1"/>
</dbReference>
<dbReference type="Proteomes" id="UP001597212">
    <property type="component" value="Unassembled WGS sequence"/>
</dbReference>
<feature type="transmembrane region" description="Helical" evidence="6">
    <location>
        <begin position="468"/>
        <end position="491"/>
    </location>
</feature>